<reference evidence="6 7" key="1">
    <citation type="submission" date="2019-10" db="EMBL/GenBank/DDBJ databases">
        <title>Assembly and Annotation for the nematode Trichostrongylus colubriformis.</title>
        <authorList>
            <person name="Martin J."/>
        </authorList>
    </citation>
    <scope>NUCLEOTIDE SEQUENCE [LARGE SCALE GENOMIC DNA]</scope>
    <source>
        <strain evidence="6">G859</strain>
        <tissue evidence="6">Whole worm</tissue>
    </source>
</reference>
<feature type="non-terminal residue" evidence="6">
    <location>
        <position position="1"/>
    </location>
</feature>
<dbReference type="GO" id="GO:0016020">
    <property type="term" value="C:membrane"/>
    <property type="evidence" value="ECO:0007669"/>
    <property type="project" value="UniProtKB-SubCell"/>
</dbReference>
<dbReference type="PANTHER" id="PTHR31357:SF16">
    <property type="entry name" value="G_PROTEIN_RECEP_F1_2 DOMAIN-CONTAINING PROTEIN-RELATED"/>
    <property type="match status" value="1"/>
</dbReference>
<keyword evidence="4 5" id="KW-0472">Membrane</keyword>
<organism evidence="6 7">
    <name type="scientific">Trichostrongylus colubriformis</name>
    <name type="common">Black scour worm</name>
    <dbReference type="NCBI Taxonomy" id="6319"/>
    <lineage>
        <taxon>Eukaryota</taxon>
        <taxon>Metazoa</taxon>
        <taxon>Ecdysozoa</taxon>
        <taxon>Nematoda</taxon>
        <taxon>Chromadorea</taxon>
        <taxon>Rhabditida</taxon>
        <taxon>Rhabditina</taxon>
        <taxon>Rhabditomorpha</taxon>
        <taxon>Strongyloidea</taxon>
        <taxon>Trichostrongylidae</taxon>
        <taxon>Trichostrongylus</taxon>
    </lineage>
</organism>
<dbReference type="Proteomes" id="UP001331761">
    <property type="component" value="Unassembled WGS sequence"/>
</dbReference>
<evidence type="ECO:0000256" key="4">
    <source>
        <dbReference type="ARBA" id="ARBA00023136"/>
    </source>
</evidence>
<feature type="transmembrane region" description="Helical" evidence="5">
    <location>
        <begin position="186"/>
        <end position="204"/>
    </location>
</feature>
<evidence type="ECO:0000313" key="6">
    <source>
        <dbReference type="EMBL" id="KAK5984626.1"/>
    </source>
</evidence>
<dbReference type="AlphaFoldDB" id="A0AAN8FRU8"/>
<evidence type="ECO:0000313" key="7">
    <source>
        <dbReference type="Proteomes" id="UP001331761"/>
    </source>
</evidence>
<comment type="caution">
    <text evidence="6">The sequence shown here is derived from an EMBL/GenBank/DDBJ whole genome shotgun (WGS) entry which is preliminary data.</text>
</comment>
<dbReference type="EMBL" id="WIXE01002656">
    <property type="protein sequence ID" value="KAK5984626.1"/>
    <property type="molecule type" value="Genomic_DNA"/>
</dbReference>
<keyword evidence="2 5" id="KW-0812">Transmembrane</keyword>
<feature type="transmembrane region" description="Helical" evidence="5">
    <location>
        <begin position="93"/>
        <end position="115"/>
    </location>
</feature>
<dbReference type="InterPro" id="IPR051080">
    <property type="entry name" value="Nematode_rcpt-like_serp_alpha"/>
</dbReference>
<keyword evidence="7" id="KW-1185">Reference proteome</keyword>
<dbReference type="InterPro" id="IPR019408">
    <property type="entry name" value="7TM_GPCR_serpentine_rcpt_Srab"/>
</dbReference>
<evidence type="ECO:0000256" key="5">
    <source>
        <dbReference type="SAM" id="Phobius"/>
    </source>
</evidence>
<name>A0AAN8FRU8_TRICO</name>
<evidence type="ECO:0000256" key="1">
    <source>
        <dbReference type="ARBA" id="ARBA00004141"/>
    </source>
</evidence>
<dbReference type="GO" id="GO:0004984">
    <property type="term" value="F:olfactory receptor activity"/>
    <property type="evidence" value="ECO:0007669"/>
    <property type="project" value="TreeGrafter"/>
</dbReference>
<evidence type="ECO:0000256" key="3">
    <source>
        <dbReference type="ARBA" id="ARBA00022989"/>
    </source>
</evidence>
<feature type="transmembrane region" description="Helical" evidence="5">
    <location>
        <begin position="6"/>
        <end position="31"/>
    </location>
</feature>
<accession>A0AAN8FRU8</accession>
<protein>
    <recommendedName>
        <fullName evidence="8">G-protein coupled receptors family 1 profile domain-containing protein</fullName>
    </recommendedName>
</protein>
<feature type="transmembrane region" description="Helical" evidence="5">
    <location>
        <begin position="64"/>
        <end position="81"/>
    </location>
</feature>
<evidence type="ECO:0000256" key="2">
    <source>
        <dbReference type="ARBA" id="ARBA00022692"/>
    </source>
</evidence>
<feature type="transmembrane region" description="Helical" evidence="5">
    <location>
        <begin position="140"/>
        <end position="162"/>
    </location>
</feature>
<dbReference type="PANTHER" id="PTHR31357">
    <property type="entry name" value="SERPENTINE RECEPTOR CLASS ALPHA-10"/>
    <property type="match status" value="1"/>
</dbReference>
<dbReference type="Pfam" id="PF10292">
    <property type="entry name" value="7TM_GPCR_Srab"/>
    <property type="match status" value="1"/>
</dbReference>
<keyword evidence="3 5" id="KW-1133">Transmembrane helix</keyword>
<sequence length="262" mass="30314">KSKLNYNFQILICGQIVIFIIHSFFIVVIQLMHLYKYLFSASPCDVVTTALTCTVLRFPLTTSYISIVILQFMMILERLVAMFRKADYEKSGWLLGATFLICGVSSAAMVTLWSIQPEDYSNHYAYCSSGSTQTISRLTNINFCLCIMCALSLIGTLLLRVYNKYALDRKTYCLSYSFHLRENQHIVQMLCPLSFFQAIFLFIFTAAGVIIIPYYTVLTPLMMLWIIRTAKRRSKIALEAMRNVQNERELYFSNCSRIWNKI</sequence>
<proteinExistence type="predicted"/>
<comment type="subcellular location">
    <subcellularLocation>
        <location evidence="1">Membrane</location>
        <topology evidence="1">Multi-pass membrane protein</topology>
    </subcellularLocation>
</comment>
<gene>
    <name evidence="6" type="ORF">GCK32_009744</name>
</gene>
<evidence type="ECO:0008006" key="8">
    <source>
        <dbReference type="Google" id="ProtNLM"/>
    </source>
</evidence>